<dbReference type="OrthoDB" id="9788068at2"/>
<evidence type="ECO:0000259" key="4">
    <source>
        <dbReference type="Pfam" id="PF17763"/>
    </source>
</evidence>
<dbReference type="Proteomes" id="UP000192132">
    <property type="component" value="Unassembled WGS sequence"/>
</dbReference>
<feature type="active site" description="O-isoaspartyl threonine intermediate" evidence="1">
    <location>
        <position position="17"/>
    </location>
</feature>
<dbReference type="InterPro" id="IPR037152">
    <property type="entry name" value="L-asparaginase_N_sf"/>
</dbReference>
<evidence type="ECO:0000313" key="5">
    <source>
        <dbReference type="EMBL" id="ONG42120.1"/>
    </source>
</evidence>
<dbReference type="SFLD" id="SFLDS00057">
    <property type="entry name" value="Glutaminase/Asparaginase"/>
    <property type="match status" value="1"/>
</dbReference>
<protein>
    <recommendedName>
        <fullName evidence="7">Asparaginase</fullName>
    </recommendedName>
</protein>
<dbReference type="PANTHER" id="PTHR11707">
    <property type="entry name" value="L-ASPARAGINASE"/>
    <property type="match status" value="1"/>
</dbReference>
<sequence length="340" mass="37022">MLEQPLSSMALIYMGGTFGCTGQPLTPLPAEVFLPRLQQVLQNDYPALQAFVASTHIRDSSQLEPQDWQDLLLQIKGLVQQGFEKILIVHGTDTLAYTAAFLAEFIPNVVLHPVQLVITGSQFPLLEATGEAVNLYSDALSNLATAYQQLCGSSSLAQSNCWVAFDGQVWPAHTVQKIHTASTPAFAGTAVPLLLLPEPHSLTLEDLPNLNIAVYYALPLNPELLAQQLEQLLASKPQAMIILAFGAGNLPQHPAIETVLQQAQQAKVLLVLSTQVAFGGVNFNYAAGHWLAQFGVLSAGNWSLAALYARLALLLCQPLGFEQRRQQWQCQQQRYIDASA</sequence>
<name>A0A1S8CXN9_9GAMM</name>
<feature type="domain" description="Asparaginase/glutaminase C-terminal" evidence="4">
    <location>
        <begin position="222"/>
        <end position="325"/>
    </location>
</feature>
<dbReference type="EMBL" id="MLCN01000003">
    <property type="protein sequence ID" value="ONG42120.1"/>
    <property type="molecule type" value="Genomic_DNA"/>
</dbReference>
<evidence type="ECO:0000256" key="1">
    <source>
        <dbReference type="PIRSR" id="PIRSR001220-1"/>
    </source>
</evidence>
<proteinExistence type="predicted"/>
<dbReference type="InterPro" id="IPR027474">
    <property type="entry name" value="L-asparaginase_N"/>
</dbReference>
<dbReference type="STRING" id="1907941.BKE30_01040"/>
<dbReference type="SMART" id="SM00870">
    <property type="entry name" value="Asparaginase"/>
    <property type="match status" value="1"/>
</dbReference>
<feature type="domain" description="L-asparaginase N-terminal" evidence="3">
    <location>
        <begin position="10"/>
        <end position="192"/>
    </location>
</feature>
<dbReference type="InterPro" id="IPR036152">
    <property type="entry name" value="Asp/glu_Ase-like_sf"/>
</dbReference>
<evidence type="ECO:0008006" key="7">
    <source>
        <dbReference type="Google" id="ProtNLM"/>
    </source>
</evidence>
<dbReference type="PIRSF" id="PIRSF500176">
    <property type="entry name" value="L_ASNase"/>
    <property type="match status" value="1"/>
</dbReference>
<dbReference type="GO" id="GO:0004067">
    <property type="term" value="F:asparaginase activity"/>
    <property type="evidence" value="ECO:0007669"/>
    <property type="project" value="UniProtKB-UniRule"/>
</dbReference>
<dbReference type="AlphaFoldDB" id="A0A1S8CXN9"/>
<dbReference type="SUPFAM" id="SSF53774">
    <property type="entry name" value="Glutaminase/Asparaginase"/>
    <property type="match status" value="1"/>
</dbReference>
<feature type="binding site" evidence="2">
    <location>
        <begin position="92"/>
        <end position="93"/>
    </location>
    <ligand>
        <name>substrate</name>
    </ligand>
</feature>
<feature type="binding site" evidence="2">
    <location>
        <position position="60"/>
    </location>
    <ligand>
        <name>substrate</name>
    </ligand>
</feature>
<evidence type="ECO:0000259" key="3">
    <source>
        <dbReference type="Pfam" id="PF00710"/>
    </source>
</evidence>
<gene>
    <name evidence="5" type="ORF">BKE30_01040</name>
</gene>
<dbReference type="PIRSF" id="PIRSF001220">
    <property type="entry name" value="L-ASNase_gatD"/>
    <property type="match status" value="1"/>
</dbReference>
<dbReference type="Pfam" id="PF00710">
    <property type="entry name" value="Asparaginase"/>
    <property type="match status" value="1"/>
</dbReference>
<evidence type="ECO:0000256" key="2">
    <source>
        <dbReference type="PIRSR" id="PIRSR001220-2"/>
    </source>
</evidence>
<comment type="caution">
    <text evidence="5">The sequence shown here is derived from an EMBL/GenBank/DDBJ whole genome shotgun (WGS) entry which is preliminary data.</text>
</comment>
<dbReference type="InterPro" id="IPR027473">
    <property type="entry name" value="L-asparaginase_C"/>
</dbReference>
<dbReference type="Pfam" id="PF17763">
    <property type="entry name" value="Asparaginase_C"/>
    <property type="match status" value="1"/>
</dbReference>
<dbReference type="PRINTS" id="PR00139">
    <property type="entry name" value="ASNGLNASE"/>
</dbReference>
<dbReference type="PANTHER" id="PTHR11707:SF28">
    <property type="entry name" value="60 KDA LYSOPHOSPHOLIPASE"/>
    <property type="match status" value="1"/>
</dbReference>
<dbReference type="RefSeq" id="WP_076876811.1">
    <property type="nucleotide sequence ID" value="NZ_MLCN01000003.1"/>
</dbReference>
<dbReference type="InterPro" id="IPR040919">
    <property type="entry name" value="Asparaginase_C"/>
</dbReference>
<dbReference type="PROSITE" id="PS51732">
    <property type="entry name" value="ASN_GLN_ASE_3"/>
    <property type="match status" value="1"/>
</dbReference>
<reference evidence="5 6" key="1">
    <citation type="submission" date="2016-10" db="EMBL/GenBank/DDBJ databases">
        <title>Draft Genome sequence of Alkanindiges sp. strain H1.</title>
        <authorList>
            <person name="Subhash Y."/>
            <person name="Lee S."/>
        </authorList>
    </citation>
    <scope>NUCLEOTIDE SEQUENCE [LARGE SCALE GENOMIC DNA]</scope>
    <source>
        <strain evidence="5 6">H1</strain>
    </source>
</reference>
<evidence type="ECO:0000313" key="6">
    <source>
        <dbReference type="Proteomes" id="UP000192132"/>
    </source>
</evidence>
<accession>A0A1S8CXN9</accession>
<dbReference type="Gene3D" id="3.40.50.40">
    <property type="match status" value="1"/>
</dbReference>
<keyword evidence="6" id="KW-1185">Reference proteome</keyword>
<organism evidence="5 6">
    <name type="scientific">Alkanindiges hydrocarboniclasticus</name>
    <dbReference type="NCBI Taxonomy" id="1907941"/>
    <lineage>
        <taxon>Bacteria</taxon>
        <taxon>Pseudomonadati</taxon>
        <taxon>Pseudomonadota</taxon>
        <taxon>Gammaproteobacteria</taxon>
        <taxon>Moraxellales</taxon>
        <taxon>Moraxellaceae</taxon>
        <taxon>Alkanindiges</taxon>
    </lineage>
</organism>
<dbReference type="Gene3D" id="3.40.50.1170">
    <property type="entry name" value="L-asparaginase, N-terminal domain"/>
    <property type="match status" value="1"/>
</dbReference>
<dbReference type="InterPro" id="IPR006034">
    <property type="entry name" value="Asparaginase/glutaminase-like"/>
</dbReference>